<evidence type="ECO:0000313" key="2">
    <source>
        <dbReference type="EMBL" id="OCK75672.1"/>
    </source>
</evidence>
<accession>A0A8E2E1L7</accession>
<dbReference type="SUPFAM" id="SSF52047">
    <property type="entry name" value="RNI-like"/>
    <property type="match status" value="1"/>
</dbReference>
<reference evidence="2 3" key="1">
    <citation type="journal article" date="2016" name="Nat. Commun.">
        <title>Ectomycorrhizal ecology is imprinted in the genome of the dominant symbiotic fungus Cenococcum geophilum.</title>
        <authorList>
            <consortium name="DOE Joint Genome Institute"/>
            <person name="Peter M."/>
            <person name="Kohler A."/>
            <person name="Ohm R.A."/>
            <person name="Kuo A."/>
            <person name="Krutzmann J."/>
            <person name="Morin E."/>
            <person name="Arend M."/>
            <person name="Barry K.W."/>
            <person name="Binder M."/>
            <person name="Choi C."/>
            <person name="Clum A."/>
            <person name="Copeland A."/>
            <person name="Grisel N."/>
            <person name="Haridas S."/>
            <person name="Kipfer T."/>
            <person name="LaButti K."/>
            <person name="Lindquist E."/>
            <person name="Lipzen A."/>
            <person name="Maire R."/>
            <person name="Meier B."/>
            <person name="Mihaltcheva S."/>
            <person name="Molinier V."/>
            <person name="Murat C."/>
            <person name="Poggeler S."/>
            <person name="Quandt C.A."/>
            <person name="Sperisen C."/>
            <person name="Tritt A."/>
            <person name="Tisserant E."/>
            <person name="Crous P.W."/>
            <person name="Henrissat B."/>
            <person name="Nehls U."/>
            <person name="Egli S."/>
            <person name="Spatafora J.W."/>
            <person name="Grigoriev I.V."/>
            <person name="Martin F.M."/>
        </authorList>
    </citation>
    <scope>NUCLEOTIDE SEQUENCE [LARGE SCALE GENOMIC DNA]</scope>
    <source>
        <strain evidence="2 3">CBS 459.81</strain>
    </source>
</reference>
<dbReference type="AlphaFoldDB" id="A0A8E2E1L7"/>
<proteinExistence type="predicted"/>
<evidence type="ECO:0008006" key="4">
    <source>
        <dbReference type="Google" id="ProtNLM"/>
    </source>
</evidence>
<feature type="region of interest" description="Disordered" evidence="1">
    <location>
        <begin position="433"/>
        <end position="457"/>
    </location>
</feature>
<dbReference type="OrthoDB" id="5279008at2759"/>
<dbReference type="Proteomes" id="UP000250266">
    <property type="component" value="Unassembled WGS sequence"/>
</dbReference>
<protein>
    <recommendedName>
        <fullName evidence="4">F-box domain-containing protein</fullName>
    </recommendedName>
</protein>
<sequence length="457" mass="52004">MAPNLDNIAVELLDIITSTLSLEDFCSLRLTCKSVYATSLRSFAFIFFSSKICHLNFNSLELLTQVSRHVEYSQAIRSLDIQATVYSKQQIEKAHVDLGYYKTAISRVVNKSAECEAILQCAKLYDHIMAQPVDAEKIGTIANIFTEIFRNLVNVKAIRLYQDLNPTSMRNYNSSSRIDFASLCFQGILEAVSSSGLKLEKLKTVSKPWVHRFSRNSAIIPHDAFIQPKSLLTNVLANLSSLELCISTTYHGMERQANWETGVSKFISGAVALKSLRLLFDGLGGNSKYSIELIRSITEKTSLPKLKKFHLVGPQFDELDLADFFVRHRETLRVIHFEYTRLQNGTWQSLLETIRDSLQLHHLYLLYPVQGEERVTFPPEIFDNFWLHQVDADDPDDDRSMKDQLNETIEFLEVGFERHAVYEILYDSDAPMENSRRRHSVSGSDHESIVGSENSAG</sequence>
<gene>
    <name evidence="2" type="ORF">K432DRAFT_465202</name>
</gene>
<organism evidence="2 3">
    <name type="scientific">Lepidopterella palustris CBS 459.81</name>
    <dbReference type="NCBI Taxonomy" id="1314670"/>
    <lineage>
        <taxon>Eukaryota</taxon>
        <taxon>Fungi</taxon>
        <taxon>Dikarya</taxon>
        <taxon>Ascomycota</taxon>
        <taxon>Pezizomycotina</taxon>
        <taxon>Dothideomycetes</taxon>
        <taxon>Pleosporomycetidae</taxon>
        <taxon>Mytilinidiales</taxon>
        <taxon>Argynnaceae</taxon>
        <taxon>Lepidopterella</taxon>
    </lineage>
</organism>
<dbReference type="EMBL" id="KV745288">
    <property type="protein sequence ID" value="OCK75672.1"/>
    <property type="molecule type" value="Genomic_DNA"/>
</dbReference>
<evidence type="ECO:0000256" key="1">
    <source>
        <dbReference type="SAM" id="MobiDB-lite"/>
    </source>
</evidence>
<evidence type="ECO:0000313" key="3">
    <source>
        <dbReference type="Proteomes" id="UP000250266"/>
    </source>
</evidence>
<keyword evidence="3" id="KW-1185">Reference proteome</keyword>
<name>A0A8E2E1L7_9PEZI</name>